<evidence type="ECO:0000313" key="2">
    <source>
        <dbReference type="EMBL" id="EGV97898.1"/>
    </source>
</evidence>
<sequence>MRSKRTAPLLVGVATCTSALEISVVVSQKIRNQSTPQDAPSHHKDTCSTMFTAALFVIARTWEQPRCPSTEEWMEKMWYIYTMEH</sequence>
<protein>
    <submittedName>
        <fullName evidence="2">Retrovirus-related Pol polyprotein LINE-1</fullName>
    </submittedName>
</protein>
<gene>
    <name evidence="2" type="ORF">I79_004780</name>
</gene>
<reference evidence="3" key="1">
    <citation type="journal article" date="2011" name="Nat. Biotechnol.">
        <title>The genomic sequence of the Chinese hamster ovary (CHO)-K1 cell line.</title>
        <authorList>
            <person name="Xu X."/>
            <person name="Nagarajan H."/>
            <person name="Lewis N.E."/>
            <person name="Pan S."/>
            <person name="Cai Z."/>
            <person name="Liu X."/>
            <person name="Chen W."/>
            <person name="Xie M."/>
            <person name="Wang W."/>
            <person name="Hammond S."/>
            <person name="Andersen M.R."/>
            <person name="Neff N."/>
            <person name="Passarelli B."/>
            <person name="Koh W."/>
            <person name="Fan H.C."/>
            <person name="Wang J."/>
            <person name="Gui Y."/>
            <person name="Lee K.H."/>
            <person name="Betenbaugh M.J."/>
            <person name="Quake S.R."/>
            <person name="Famili I."/>
            <person name="Palsson B.O."/>
            <person name="Wang J."/>
        </authorList>
    </citation>
    <scope>NUCLEOTIDE SEQUENCE [LARGE SCALE GENOMIC DNA]</scope>
    <source>
        <strain evidence="3">CHO K1 cell line</strain>
    </source>
</reference>
<dbReference type="STRING" id="10029.G3H3G4"/>
<feature type="chain" id="PRO_5003444000" evidence="1">
    <location>
        <begin position="20"/>
        <end position="85"/>
    </location>
</feature>
<accession>G3H3G4</accession>
<dbReference type="AlphaFoldDB" id="G3H3G4"/>
<feature type="signal peptide" evidence="1">
    <location>
        <begin position="1"/>
        <end position="19"/>
    </location>
</feature>
<dbReference type="InParanoid" id="G3H3G4"/>
<evidence type="ECO:0000256" key="1">
    <source>
        <dbReference type="SAM" id="SignalP"/>
    </source>
</evidence>
<dbReference type="Proteomes" id="UP000001075">
    <property type="component" value="Unassembled WGS sequence"/>
</dbReference>
<keyword evidence="1" id="KW-0732">Signal</keyword>
<evidence type="ECO:0000313" key="3">
    <source>
        <dbReference type="Proteomes" id="UP000001075"/>
    </source>
</evidence>
<name>G3H3G4_CRIGR</name>
<dbReference type="EMBL" id="JH000126">
    <property type="protein sequence ID" value="EGV97898.1"/>
    <property type="molecule type" value="Genomic_DNA"/>
</dbReference>
<organism evidence="2 3">
    <name type="scientific">Cricetulus griseus</name>
    <name type="common">Chinese hamster</name>
    <name type="synonym">Cricetulus barabensis griseus</name>
    <dbReference type="NCBI Taxonomy" id="10029"/>
    <lineage>
        <taxon>Eukaryota</taxon>
        <taxon>Metazoa</taxon>
        <taxon>Chordata</taxon>
        <taxon>Craniata</taxon>
        <taxon>Vertebrata</taxon>
        <taxon>Euteleostomi</taxon>
        <taxon>Mammalia</taxon>
        <taxon>Eutheria</taxon>
        <taxon>Euarchontoglires</taxon>
        <taxon>Glires</taxon>
        <taxon>Rodentia</taxon>
        <taxon>Myomorpha</taxon>
        <taxon>Muroidea</taxon>
        <taxon>Cricetidae</taxon>
        <taxon>Cricetinae</taxon>
        <taxon>Cricetulus</taxon>
    </lineage>
</organism>
<proteinExistence type="predicted"/>